<reference evidence="1" key="1">
    <citation type="submission" date="2020-06" db="EMBL/GenBank/DDBJ databases">
        <authorList>
            <consortium name="Plant Systems Biology data submission"/>
        </authorList>
    </citation>
    <scope>NUCLEOTIDE SEQUENCE</scope>
    <source>
        <strain evidence="1">D6</strain>
    </source>
</reference>
<name>A0A9N8ELG5_9STRA</name>
<gene>
    <name evidence="1" type="ORF">SEMRO_1350_G265140.1</name>
</gene>
<dbReference type="Pfam" id="PF03382">
    <property type="entry name" value="DUF285"/>
    <property type="match status" value="3"/>
</dbReference>
<dbReference type="AlphaFoldDB" id="A0A9N8ELG5"/>
<proteinExistence type="predicted"/>
<dbReference type="OrthoDB" id="198852at2759"/>
<protein>
    <submittedName>
        <fullName evidence="1">(LipO)protein</fullName>
    </submittedName>
</protein>
<accession>A0A9N8ELG5</accession>
<evidence type="ECO:0000313" key="1">
    <source>
        <dbReference type="EMBL" id="CAB9522858.1"/>
    </source>
</evidence>
<dbReference type="InterPro" id="IPR005046">
    <property type="entry name" value="DUF285"/>
</dbReference>
<dbReference type="EMBL" id="CAICTM010001348">
    <property type="protein sequence ID" value="CAB9522858.1"/>
    <property type="molecule type" value="Genomic_DNA"/>
</dbReference>
<sequence>MHYIFWHTGNFNQPLSNWDVSKVTSFFGAFEASKFNQDISNWNVAAGIGFDFMFFSSQFNQDLCDWGNGATALTSTNLGNMFASSGCPDTSNPSFATSPRGPFCYACGVPSSAPSPAPIPYVFTRATLDIAIAAGDFSASSPYGAIATWDVSGITDFSSLFLGTTFNQDISDWDVSSGVNMYSMFHSNSAFNQNINGWTTSSLTNMHYIFWHTGNFNQPLSNWDVSKVTSFFGAFEASKFNQDISNWNVAAGIGFDFMFSSQFNQDLCDWGNGATALTSTNLGNMFASSGCPDTSNPSFATSPRGPFCYACGVPSSAPSPAPTPYVFTRATLDIAIAAGDFSASSPYGAIATWFLGTTFNQDISDWDVSSGVNMYSMFHSNSAFNQNINGWTTSSLTNMHYIFWHTGNFNQPLSNWDVSKVTSFFGAFEASKFNQDISNWNVAAGIGFDFMFFSSQFNQDLCDWGNGATALTSTNLGNMFASSGCPDTSNPSFATSPRGPFCYSCP</sequence>
<dbReference type="Proteomes" id="UP001153069">
    <property type="component" value="Unassembled WGS sequence"/>
</dbReference>
<organism evidence="1 2">
    <name type="scientific">Seminavis robusta</name>
    <dbReference type="NCBI Taxonomy" id="568900"/>
    <lineage>
        <taxon>Eukaryota</taxon>
        <taxon>Sar</taxon>
        <taxon>Stramenopiles</taxon>
        <taxon>Ochrophyta</taxon>
        <taxon>Bacillariophyta</taxon>
        <taxon>Bacillariophyceae</taxon>
        <taxon>Bacillariophycidae</taxon>
        <taxon>Naviculales</taxon>
        <taxon>Naviculaceae</taxon>
        <taxon>Seminavis</taxon>
    </lineage>
</organism>
<keyword evidence="2" id="KW-1185">Reference proteome</keyword>
<evidence type="ECO:0000313" key="2">
    <source>
        <dbReference type="Proteomes" id="UP001153069"/>
    </source>
</evidence>
<comment type="caution">
    <text evidence="1">The sequence shown here is derived from an EMBL/GenBank/DDBJ whole genome shotgun (WGS) entry which is preliminary data.</text>
</comment>